<dbReference type="InterPro" id="IPR036866">
    <property type="entry name" value="RibonucZ/Hydroxyglut_hydro"/>
</dbReference>
<evidence type="ECO:0000259" key="2">
    <source>
        <dbReference type="SMART" id="SM00849"/>
    </source>
</evidence>
<dbReference type="SMART" id="SM00849">
    <property type="entry name" value="Lactamase_B"/>
    <property type="match status" value="1"/>
</dbReference>
<keyword evidence="4" id="KW-1185">Reference proteome</keyword>
<dbReference type="Proteomes" id="UP000219612">
    <property type="component" value="Unassembled WGS sequence"/>
</dbReference>
<dbReference type="PANTHER" id="PTHR43546">
    <property type="entry name" value="UPF0173 METAL-DEPENDENT HYDROLASE MJ1163-RELATED"/>
    <property type="match status" value="1"/>
</dbReference>
<dbReference type="EMBL" id="OBDY01000010">
    <property type="protein sequence ID" value="SNY50082.1"/>
    <property type="molecule type" value="Genomic_DNA"/>
</dbReference>
<feature type="signal peptide" evidence="1">
    <location>
        <begin position="1"/>
        <end position="32"/>
    </location>
</feature>
<reference evidence="4" key="1">
    <citation type="submission" date="2017-09" db="EMBL/GenBank/DDBJ databases">
        <authorList>
            <person name="Varghese N."/>
            <person name="Submissions S."/>
        </authorList>
    </citation>
    <scope>NUCLEOTIDE SEQUENCE [LARGE SCALE GENOMIC DNA]</scope>
    <source>
        <strain evidence="4">CGMCC 4.6857</strain>
    </source>
</reference>
<dbReference type="PANTHER" id="PTHR43546:SF3">
    <property type="entry name" value="UPF0173 METAL-DEPENDENT HYDROLASE MJ1163"/>
    <property type="match status" value="1"/>
</dbReference>
<evidence type="ECO:0000313" key="3">
    <source>
        <dbReference type="EMBL" id="SNY50082.1"/>
    </source>
</evidence>
<dbReference type="PROSITE" id="PS51318">
    <property type="entry name" value="TAT"/>
    <property type="match status" value="1"/>
</dbReference>
<organism evidence="3 4">
    <name type="scientific">Paractinoplanes atraurantiacus</name>
    <dbReference type="NCBI Taxonomy" id="1036182"/>
    <lineage>
        <taxon>Bacteria</taxon>
        <taxon>Bacillati</taxon>
        <taxon>Actinomycetota</taxon>
        <taxon>Actinomycetes</taxon>
        <taxon>Micromonosporales</taxon>
        <taxon>Micromonosporaceae</taxon>
        <taxon>Paractinoplanes</taxon>
    </lineage>
</organism>
<dbReference type="AlphaFoldDB" id="A0A285IQ39"/>
<name>A0A285IQ39_9ACTN</name>
<feature type="chain" id="PRO_5012334646" evidence="1">
    <location>
        <begin position="33"/>
        <end position="317"/>
    </location>
</feature>
<evidence type="ECO:0000313" key="4">
    <source>
        <dbReference type="Proteomes" id="UP000219612"/>
    </source>
</evidence>
<keyword evidence="1" id="KW-0732">Signal</keyword>
<sequence length="317" mass="33865">MTNPRLGRRRLLGTAALAAAAAAPTIPSAASAASTASRRRTSAATFRWLGTSGWRIDIGGSSVLVDPYLSRFRTGLFAGAFDPATPLRVDAATVDRHAGRPKTILVTHTHWDHFTDVPHIAGRTGARVFGTLTSYHLGLALGLPAAQLSPVKGGEVLDFGDHTVEVIAGLHSRNASYSLAFPGVRTAVPDRPATIADLPEGDTLTYQVSVQGGPSVFFMGASDFAERNLSGLSPDVAMIAVPSTDVTHDYVPRLLTALNRPPTVVPVHWDNFETPLTNPPATTPTDRARLDAFVTAVRRTAPRTRIQLPEYLTPYTF</sequence>
<dbReference type="InterPro" id="IPR001279">
    <property type="entry name" value="Metallo-B-lactamas"/>
</dbReference>
<dbReference type="SUPFAM" id="SSF56281">
    <property type="entry name" value="Metallo-hydrolase/oxidoreductase"/>
    <property type="match status" value="1"/>
</dbReference>
<dbReference type="OrthoDB" id="9789133at2"/>
<dbReference type="CDD" id="cd06262">
    <property type="entry name" value="metallo-hydrolase-like_MBL-fold"/>
    <property type="match status" value="1"/>
</dbReference>
<dbReference type="Pfam" id="PF13483">
    <property type="entry name" value="Lactamase_B_3"/>
    <property type="match status" value="1"/>
</dbReference>
<dbReference type="InterPro" id="IPR006311">
    <property type="entry name" value="TAT_signal"/>
</dbReference>
<dbReference type="Gene3D" id="3.60.15.10">
    <property type="entry name" value="Ribonuclease Z/Hydroxyacylglutathione hydrolase-like"/>
    <property type="match status" value="1"/>
</dbReference>
<protein>
    <submittedName>
        <fullName evidence="3">L-ascorbate metabolism protein UlaG, beta-lactamase superfamily</fullName>
    </submittedName>
</protein>
<gene>
    <name evidence="3" type="ORF">SAMN05421748_110213</name>
</gene>
<accession>A0A285IQ39</accession>
<proteinExistence type="predicted"/>
<evidence type="ECO:0000256" key="1">
    <source>
        <dbReference type="SAM" id="SignalP"/>
    </source>
</evidence>
<dbReference type="InterPro" id="IPR050114">
    <property type="entry name" value="UPF0173_UPF0282_UlaG_hydrolase"/>
</dbReference>
<feature type="domain" description="Metallo-beta-lactamase" evidence="2">
    <location>
        <begin position="50"/>
        <end position="268"/>
    </location>
</feature>
<dbReference type="RefSeq" id="WP_097322292.1">
    <property type="nucleotide sequence ID" value="NZ_OBDY01000010.1"/>
</dbReference>